<comment type="caution">
    <text evidence="10">The sequence shown here is derived from an EMBL/GenBank/DDBJ whole genome shotgun (WGS) entry which is preliminary data.</text>
</comment>
<dbReference type="Gene3D" id="3.30.559.10">
    <property type="entry name" value="Chloramphenicol acetyltransferase-like domain"/>
    <property type="match status" value="1"/>
</dbReference>
<evidence type="ECO:0000259" key="9">
    <source>
        <dbReference type="PROSITE" id="PS51826"/>
    </source>
</evidence>
<dbReference type="SUPFAM" id="SSF47005">
    <property type="entry name" value="Peripheral subunit-binding domain of 2-oxo acid dehydrogenase complex"/>
    <property type="match status" value="1"/>
</dbReference>
<feature type="region of interest" description="Disordered" evidence="7">
    <location>
        <begin position="104"/>
        <end position="171"/>
    </location>
</feature>
<name>A0ABW3VDZ5_9PSEU</name>
<dbReference type="Gene3D" id="4.10.320.10">
    <property type="entry name" value="E3-binding domain"/>
    <property type="match status" value="1"/>
</dbReference>
<evidence type="ECO:0000256" key="7">
    <source>
        <dbReference type="SAM" id="MobiDB-lite"/>
    </source>
</evidence>
<dbReference type="PANTHER" id="PTHR43178">
    <property type="entry name" value="DIHYDROLIPOAMIDE ACETYLTRANSFERASE COMPONENT OF PYRUVATE DEHYDROGENASE COMPLEX"/>
    <property type="match status" value="1"/>
</dbReference>
<sequence length="485" mass="48181">MTDTTGAVEVRMPRLSESMAEGTIVRWLHESGAEVARGDELAEIETDKATVAFEADAAGVLHILAGEGETVPVGAVIAHVGGTVAPGATQAGVADQAVPASVDAAEAPAVTEPSSAETPRANGEGPVAVRDRGATGAGEGPATVAPGTAAPGAVSGAEPGTARVRIPSSPLARRRARELGVDLATVTGTGPNGRVVRADIEAAARAAHADVTSSNGVAPRFAAAAGAEAPAPAGVGTAAGARGRGTVLARTRTQRLTAERMTRSAREIPVFTLTADADMTAALDLRAALAAVADDVPGAAVPTVTDVVVTAAGRALARHPGVNAGIAEGGDAAADPVGWSRVNIGVAVETPAGLVVPVVTDVATRSLGALAAAARGLVARARDGRLAPAELDGATFTVSNLGMFGVREFEAVVVPGQAAILAVGAVRAEPGTGRTVMTLTLSCDHRVLDGAAGARFLRDLVGLLERPHALLLDRGDDAAPGKDDT</sequence>
<evidence type="ECO:0000256" key="1">
    <source>
        <dbReference type="ARBA" id="ARBA00001938"/>
    </source>
</evidence>
<dbReference type="RefSeq" id="WP_346091903.1">
    <property type="nucleotide sequence ID" value="NZ_BAABKS010000043.1"/>
</dbReference>
<evidence type="ECO:0000313" key="10">
    <source>
        <dbReference type="EMBL" id="MFD1232930.1"/>
    </source>
</evidence>
<dbReference type="InterPro" id="IPR050743">
    <property type="entry name" value="2-oxoacid_DH_E2_comp"/>
</dbReference>
<dbReference type="PANTHER" id="PTHR43178:SF5">
    <property type="entry name" value="LIPOAMIDE ACYLTRANSFERASE COMPONENT OF BRANCHED-CHAIN ALPHA-KETO ACID DEHYDROGENASE COMPLEX, MITOCHONDRIAL"/>
    <property type="match status" value="1"/>
</dbReference>
<dbReference type="InterPro" id="IPR004167">
    <property type="entry name" value="PSBD"/>
</dbReference>
<dbReference type="InterPro" id="IPR036625">
    <property type="entry name" value="E3-bd_dom_sf"/>
</dbReference>
<evidence type="ECO:0000313" key="11">
    <source>
        <dbReference type="Proteomes" id="UP001597182"/>
    </source>
</evidence>
<evidence type="ECO:0000256" key="5">
    <source>
        <dbReference type="ARBA" id="ARBA00023315"/>
    </source>
</evidence>
<evidence type="ECO:0000256" key="6">
    <source>
        <dbReference type="RuleBase" id="RU003423"/>
    </source>
</evidence>
<keyword evidence="5 6" id="KW-0012">Acyltransferase</keyword>
<dbReference type="Gene3D" id="2.40.50.100">
    <property type="match status" value="1"/>
</dbReference>
<dbReference type="PROSITE" id="PS50968">
    <property type="entry name" value="BIOTINYL_LIPOYL"/>
    <property type="match status" value="1"/>
</dbReference>
<evidence type="ECO:0000256" key="4">
    <source>
        <dbReference type="ARBA" id="ARBA00022823"/>
    </source>
</evidence>
<evidence type="ECO:0000256" key="2">
    <source>
        <dbReference type="ARBA" id="ARBA00007317"/>
    </source>
</evidence>
<dbReference type="Pfam" id="PF00364">
    <property type="entry name" value="Biotin_lipoyl"/>
    <property type="match status" value="1"/>
</dbReference>
<dbReference type="InterPro" id="IPR023213">
    <property type="entry name" value="CAT-like_dom_sf"/>
</dbReference>
<dbReference type="CDD" id="cd06849">
    <property type="entry name" value="lipoyl_domain"/>
    <property type="match status" value="1"/>
</dbReference>
<dbReference type="InterPro" id="IPR011053">
    <property type="entry name" value="Single_hybrid_motif"/>
</dbReference>
<reference evidence="11" key="1">
    <citation type="journal article" date="2019" name="Int. J. Syst. Evol. Microbiol.">
        <title>The Global Catalogue of Microorganisms (GCM) 10K type strain sequencing project: providing services to taxonomists for standard genome sequencing and annotation.</title>
        <authorList>
            <consortium name="The Broad Institute Genomics Platform"/>
            <consortium name="The Broad Institute Genome Sequencing Center for Infectious Disease"/>
            <person name="Wu L."/>
            <person name="Ma J."/>
        </authorList>
    </citation>
    <scope>NUCLEOTIDE SEQUENCE [LARGE SCALE GENOMIC DNA]</scope>
    <source>
        <strain evidence="11">CCUG 49018</strain>
    </source>
</reference>
<dbReference type="InterPro" id="IPR003016">
    <property type="entry name" value="2-oxoA_DH_lipoyl-BS"/>
</dbReference>
<keyword evidence="3 6" id="KW-0808">Transferase</keyword>
<gene>
    <name evidence="10" type="ORF">ACFQ34_06495</name>
</gene>
<proteinExistence type="inferred from homology"/>
<evidence type="ECO:0000256" key="3">
    <source>
        <dbReference type="ARBA" id="ARBA00022679"/>
    </source>
</evidence>
<dbReference type="Pfam" id="PF00198">
    <property type="entry name" value="2-oxoacid_dh"/>
    <property type="match status" value="1"/>
</dbReference>
<dbReference type="PROSITE" id="PS00189">
    <property type="entry name" value="LIPOYL"/>
    <property type="match status" value="1"/>
</dbReference>
<dbReference type="SUPFAM" id="SSF51230">
    <property type="entry name" value="Single hybrid motif"/>
    <property type="match status" value="1"/>
</dbReference>
<feature type="compositionally biased region" description="Low complexity" evidence="7">
    <location>
        <begin position="140"/>
        <end position="157"/>
    </location>
</feature>
<accession>A0ABW3VDZ5</accession>
<dbReference type="EC" id="2.3.1.-" evidence="6"/>
<dbReference type="SUPFAM" id="SSF52777">
    <property type="entry name" value="CoA-dependent acyltransferases"/>
    <property type="match status" value="1"/>
</dbReference>
<keyword evidence="4 6" id="KW-0450">Lipoyl</keyword>
<protein>
    <recommendedName>
        <fullName evidence="6">Dihydrolipoamide acetyltransferase component of pyruvate dehydrogenase complex</fullName>
        <ecNumber evidence="6">2.3.1.-</ecNumber>
    </recommendedName>
</protein>
<evidence type="ECO:0000259" key="8">
    <source>
        <dbReference type="PROSITE" id="PS50968"/>
    </source>
</evidence>
<dbReference type="Pfam" id="PF02817">
    <property type="entry name" value="E3_binding"/>
    <property type="match status" value="1"/>
</dbReference>
<feature type="domain" description="Lipoyl-binding" evidence="8">
    <location>
        <begin position="7"/>
        <end position="81"/>
    </location>
</feature>
<keyword evidence="11" id="KW-1185">Reference proteome</keyword>
<dbReference type="EMBL" id="JBHTMB010000044">
    <property type="protein sequence ID" value="MFD1232930.1"/>
    <property type="molecule type" value="Genomic_DNA"/>
</dbReference>
<dbReference type="GO" id="GO:0016746">
    <property type="term" value="F:acyltransferase activity"/>
    <property type="evidence" value="ECO:0007669"/>
    <property type="project" value="UniProtKB-KW"/>
</dbReference>
<feature type="domain" description="Peripheral subunit-binding (PSBD)" evidence="9">
    <location>
        <begin position="167"/>
        <end position="204"/>
    </location>
</feature>
<organism evidence="10 11">
    <name type="scientific">Pseudonocardia benzenivorans</name>
    <dbReference type="NCBI Taxonomy" id="228005"/>
    <lineage>
        <taxon>Bacteria</taxon>
        <taxon>Bacillati</taxon>
        <taxon>Actinomycetota</taxon>
        <taxon>Actinomycetes</taxon>
        <taxon>Pseudonocardiales</taxon>
        <taxon>Pseudonocardiaceae</taxon>
        <taxon>Pseudonocardia</taxon>
    </lineage>
</organism>
<comment type="cofactor">
    <cofactor evidence="1 6">
        <name>(R)-lipoate</name>
        <dbReference type="ChEBI" id="CHEBI:83088"/>
    </cofactor>
</comment>
<dbReference type="Proteomes" id="UP001597182">
    <property type="component" value="Unassembled WGS sequence"/>
</dbReference>
<dbReference type="InterPro" id="IPR000089">
    <property type="entry name" value="Biotin_lipoyl"/>
</dbReference>
<dbReference type="InterPro" id="IPR001078">
    <property type="entry name" value="2-oxoacid_DH_actylTfrase"/>
</dbReference>
<dbReference type="PROSITE" id="PS51826">
    <property type="entry name" value="PSBD"/>
    <property type="match status" value="1"/>
</dbReference>
<comment type="similarity">
    <text evidence="2 6">Belongs to the 2-oxoacid dehydrogenase family.</text>
</comment>